<comment type="caution">
    <text evidence="1">The sequence shown here is derived from an EMBL/GenBank/DDBJ whole genome shotgun (WGS) entry which is preliminary data.</text>
</comment>
<protein>
    <submittedName>
        <fullName evidence="1">Cytochrome b2, mitochondrial</fullName>
    </submittedName>
</protein>
<organism evidence="1 2">
    <name type="scientific">[Candida] jaroonii</name>
    <dbReference type="NCBI Taxonomy" id="467808"/>
    <lineage>
        <taxon>Eukaryota</taxon>
        <taxon>Fungi</taxon>
        <taxon>Dikarya</taxon>
        <taxon>Ascomycota</taxon>
        <taxon>Saccharomycotina</taxon>
        <taxon>Pichiomycetes</taxon>
        <taxon>Debaryomycetaceae</taxon>
        <taxon>Yamadazyma</taxon>
    </lineage>
</organism>
<accession>A0ACA9Y976</accession>
<reference evidence="1" key="1">
    <citation type="submission" date="2022-06" db="EMBL/GenBank/DDBJ databases">
        <authorList>
            <person name="Legras J.-L."/>
            <person name="Devillers H."/>
            <person name="Grondin C."/>
        </authorList>
    </citation>
    <scope>NUCLEOTIDE SEQUENCE</scope>
    <source>
        <strain evidence="1">CLIB 1444</strain>
    </source>
</reference>
<dbReference type="Proteomes" id="UP001152531">
    <property type="component" value="Unassembled WGS sequence"/>
</dbReference>
<name>A0ACA9Y976_9ASCO</name>
<gene>
    <name evidence="1" type="ORF">CLIB1444_06S02630</name>
</gene>
<evidence type="ECO:0000313" key="2">
    <source>
        <dbReference type="Proteomes" id="UP001152531"/>
    </source>
</evidence>
<dbReference type="EMBL" id="CALSDN010000006">
    <property type="protein sequence ID" value="CAH6721458.1"/>
    <property type="molecule type" value="Genomic_DNA"/>
</dbReference>
<proteinExistence type="predicted"/>
<keyword evidence="2" id="KW-1185">Reference proteome</keyword>
<evidence type="ECO:0000313" key="1">
    <source>
        <dbReference type="EMBL" id="CAH6721458.1"/>
    </source>
</evidence>
<sequence>MFKIFRPPKLSRSLGLGLGFAASAMMTTSILCDSIPITRKITVDELQKHKSTDSTWVAINRKVYDLTDFLQKHPGGSAIIMKFAGKDASKLFNHLHPIYVLDQYLEPENYLGELEGEFATEPKAKSEGGVPPLSRVFNLHDFEFISKKVLTPETWAYYSGGSDDEITMRDNHSAFARIFFNPKVLVDVRNVDISTEMMGIETDAPFYLTAVAMAQMGHPDGELSVARACKEENVIQMISSTSSYHFDDITKETTMSKWFQLYVQPDRSHSHQMLKKCENQNVKAVFVTVDTPVLGFREKDFRLRYADVEDDDTTEQFDPIKDYQDPGITWADIDDFKSRTNLPVAIKGVQRVEDVLLAIDHKVDAVVLSNHGGRQLEYSKPPIEVLADVMPILKERKLDDKIDIFIDGGVKRGTDVVKALCLGAKGVGIGRPYIYANSAYGERGVRKAIQLLKNEVILTMKLLGVTKLEDLNEDLIDTRNLKNRRFHNDVHNDIYEPLTFPK</sequence>